<dbReference type="PANTHER" id="PTHR23514:SF3">
    <property type="entry name" value="BYPASS OF STOP CODON PROTEIN 6"/>
    <property type="match status" value="1"/>
</dbReference>
<feature type="transmembrane region" description="Helical" evidence="7">
    <location>
        <begin position="40"/>
        <end position="60"/>
    </location>
</feature>
<keyword evidence="6 7" id="KW-0472">Membrane</keyword>
<feature type="transmembrane region" description="Helical" evidence="7">
    <location>
        <begin position="95"/>
        <end position="114"/>
    </location>
</feature>
<organism evidence="9 10">
    <name type="scientific">Thermoflexibacter ruber</name>
    <dbReference type="NCBI Taxonomy" id="1003"/>
    <lineage>
        <taxon>Bacteria</taxon>
        <taxon>Pseudomonadati</taxon>
        <taxon>Bacteroidota</taxon>
        <taxon>Cytophagia</taxon>
        <taxon>Cytophagales</taxon>
        <taxon>Thermoflexibacteraceae</taxon>
        <taxon>Thermoflexibacter</taxon>
    </lineage>
</organism>
<dbReference type="PANTHER" id="PTHR23514">
    <property type="entry name" value="BYPASS OF STOP CODON PROTEIN 6"/>
    <property type="match status" value="1"/>
</dbReference>
<dbReference type="PROSITE" id="PS50850">
    <property type="entry name" value="MFS"/>
    <property type="match status" value="1"/>
</dbReference>
<feature type="transmembrane region" description="Helical" evidence="7">
    <location>
        <begin position="160"/>
        <end position="179"/>
    </location>
</feature>
<evidence type="ECO:0000256" key="6">
    <source>
        <dbReference type="ARBA" id="ARBA00023136"/>
    </source>
</evidence>
<dbReference type="OrthoDB" id="6395826at2"/>
<feature type="domain" description="Major facilitator superfamily (MFS) profile" evidence="8">
    <location>
        <begin position="6"/>
        <end position="429"/>
    </location>
</feature>
<feature type="transmembrane region" description="Helical" evidence="7">
    <location>
        <begin position="405"/>
        <end position="425"/>
    </location>
</feature>
<reference evidence="10" key="1">
    <citation type="submission" date="2016-10" db="EMBL/GenBank/DDBJ databases">
        <authorList>
            <person name="Varghese N."/>
            <person name="Submissions S."/>
        </authorList>
    </citation>
    <scope>NUCLEOTIDE SEQUENCE [LARGE SCALE GENOMIC DNA]</scope>
    <source>
        <strain>GEY</strain>
        <strain evidence="10">DSM 9560</strain>
    </source>
</reference>
<evidence type="ECO:0000313" key="9">
    <source>
        <dbReference type="EMBL" id="SFF16135.1"/>
    </source>
</evidence>
<dbReference type="Pfam" id="PF07690">
    <property type="entry name" value="MFS_1"/>
    <property type="match status" value="1"/>
</dbReference>
<dbReference type="InterPro" id="IPR011701">
    <property type="entry name" value="MFS"/>
</dbReference>
<feature type="transmembrane region" description="Helical" evidence="7">
    <location>
        <begin position="135"/>
        <end position="154"/>
    </location>
</feature>
<dbReference type="STRING" id="1003.SAMN04488541_101835"/>
<feature type="transmembrane region" description="Helical" evidence="7">
    <location>
        <begin position="275"/>
        <end position="296"/>
    </location>
</feature>
<name>A0A1I2GEY4_9BACT</name>
<dbReference type="SUPFAM" id="SSF103473">
    <property type="entry name" value="MFS general substrate transporter"/>
    <property type="match status" value="1"/>
</dbReference>
<feature type="transmembrane region" description="Helical" evidence="7">
    <location>
        <begin position="7"/>
        <end position="28"/>
    </location>
</feature>
<keyword evidence="4 7" id="KW-0812">Transmembrane</keyword>
<evidence type="ECO:0000256" key="7">
    <source>
        <dbReference type="SAM" id="Phobius"/>
    </source>
</evidence>
<evidence type="ECO:0000256" key="5">
    <source>
        <dbReference type="ARBA" id="ARBA00022989"/>
    </source>
</evidence>
<evidence type="ECO:0000256" key="1">
    <source>
        <dbReference type="ARBA" id="ARBA00004127"/>
    </source>
</evidence>
<dbReference type="InterPro" id="IPR020846">
    <property type="entry name" value="MFS_dom"/>
</dbReference>
<evidence type="ECO:0000256" key="3">
    <source>
        <dbReference type="ARBA" id="ARBA00022448"/>
    </source>
</evidence>
<feature type="transmembrane region" description="Helical" evidence="7">
    <location>
        <begin position="335"/>
        <end position="355"/>
    </location>
</feature>
<evidence type="ECO:0000256" key="2">
    <source>
        <dbReference type="ARBA" id="ARBA00008335"/>
    </source>
</evidence>
<accession>A0A1I2GEY4</accession>
<keyword evidence="10" id="KW-1185">Reference proteome</keyword>
<feature type="transmembrane region" description="Helical" evidence="7">
    <location>
        <begin position="233"/>
        <end position="254"/>
    </location>
</feature>
<sequence length="443" mass="50448">MDKNKIIFIVFFVYFIVAMLMHSTLITIEQAIYTYALDKSKSSILLVIEYIAVILAAFLMSELIRTISYRKLLVPCLIFILSLGIIIPFSNHFLFPQLLFLGTGVIFVIARTVGYMLIREVAKQDKVFASLLNRFEAMFVLAFIISWAIAGGFANTRFSWTYLFWVIGGLSLLALGLIFTTDFKKKEEVRELHLEEKKSLWHDVFLHLFSRLYHLIFSLFSKSKKGAWSFFEIFRYSMVLMLALNLAFLSMAQVHFMQWIPSLSKQYIANLNADIYLVMLAFAGLFFGRIFASFILHIFNVFYVLIGSMALCIVCIFMTSYYANVNSEPIQISALSDLPSFFWAIPLLGFVWGPVMPTLSAIILSSVSKEKIPVITSLIIAVIFIIEAICTGVSAFIFESLSVNVAFLLGMLPMIMLLIITLLFINDIKNTENKNIEKINPTI</sequence>
<feature type="transmembrane region" description="Helical" evidence="7">
    <location>
        <begin position="72"/>
        <end position="89"/>
    </location>
</feature>
<feature type="transmembrane region" description="Helical" evidence="7">
    <location>
        <begin position="375"/>
        <end position="398"/>
    </location>
</feature>
<gene>
    <name evidence="9" type="ORF">SAMN04488541_101835</name>
</gene>
<dbReference type="Gene3D" id="1.20.1250.20">
    <property type="entry name" value="MFS general substrate transporter like domains"/>
    <property type="match status" value="2"/>
</dbReference>
<dbReference type="GO" id="GO:0022857">
    <property type="term" value="F:transmembrane transporter activity"/>
    <property type="evidence" value="ECO:0007669"/>
    <property type="project" value="InterPro"/>
</dbReference>
<protein>
    <submittedName>
        <fullName evidence="9">Major Facilitator Superfamily protein</fullName>
    </submittedName>
</protein>
<evidence type="ECO:0000256" key="4">
    <source>
        <dbReference type="ARBA" id="ARBA00022692"/>
    </source>
</evidence>
<keyword evidence="5 7" id="KW-1133">Transmembrane helix</keyword>
<dbReference type="InterPro" id="IPR051788">
    <property type="entry name" value="MFS_Transporter"/>
</dbReference>
<evidence type="ECO:0000313" key="10">
    <source>
        <dbReference type="Proteomes" id="UP000199513"/>
    </source>
</evidence>
<dbReference type="GO" id="GO:0016020">
    <property type="term" value="C:membrane"/>
    <property type="evidence" value="ECO:0007669"/>
    <property type="project" value="TreeGrafter"/>
</dbReference>
<keyword evidence="3" id="KW-0813">Transport</keyword>
<dbReference type="EMBL" id="FONY01000018">
    <property type="protein sequence ID" value="SFF16135.1"/>
    <property type="molecule type" value="Genomic_DNA"/>
</dbReference>
<comment type="similarity">
    <text evidence="2">Belongs to the major facilitator superfamily.</text>
</comment>
<proteinExistence type="inferred from homology"/>
<feature type="transmembrane region" description="Helical" evidence="7">
    <location>
        <begin position="302"/>
        <end position="323"/>
    </location>
</feature>
<dbReference type="GO" id="GO:0012505">
    <property type="term" value="C:endomembrane system"/>
    <property type="evidence" value="ECO:0007669"/>
    <property type="project" value="UniProtKB-SubCell"/>
</dbReference>
<dbReference type="AlphaFoldDB" id="A0A1I2GEY4"/>
<dbReference type="RefSeq" id="WP_091545160.1">
    <property type="nucleotide sequence ID" value="NZ_FONY01000018.1"/>
</dbReference>
<evidence type="ECO:0000259" key="8">
    <source>
        <dbReference type="PROSITE" id="PS50850"/>
    </source>
</evidence>
<dbReference type="InterPro" id="IPR036259">
    <property type="entry name" value="MFS_trans_sf"/>
</dbReference>
<dbReference type="Proteomes" id="UP000199513">
    <property type="component" value="Unassembled WGS sequence"/>
</dbReference>
<comment type="subcellular location">
    <subcellularLocation>
        <location evidence="1">Endomembrane system</location>
        <topology evidence="1">Multi-pass membrane protein</topology>
    </subcellularLocation>
</comment>